<dbReference type="InterPro" id="IPR003594">
    <property type="entry name" value="HATPase_dom"/>
</dbReference>
<dbReference type="InterPro" id="IPR050482">
    <property type="entry name" value="Sensor_HK_TwoCompSys"/>
</dbReference>
<dbReference type="InterPro" id="IPR036890">
    <property type="entry name" value="HATPase_C_sf"/>
</dbReference>
<keyword evidence="2" id="KW-0418">Kinase</keyword>
<dbReference type="Pfam" id="PF13426">
    <property type="entry name" value="PAS_9"/>
    <property type="match status" value="1"/>
</dbReference>
<dbReference type="GO" id="GO:0016020">
    <property type="term" value="C:membrane"/>
    <property type="evidence" value="ECO:0007669"/>
    <property type="project" value="InterPro"/>
</dbReference>
<dbReference type="InterPro" id="IPR000014">
    <property type="entry name" value="PAS"/>
</dbReference>
<protein>
    <submittedName>
        <fullName evidence="5">Unannotated protein</fullName>
    </submittedName>
</protein>
<dbReference type="InterPro" id="IPR000700">
    <property type="entry name" value="PAS-assoc_C"/>
</dbReference>
<dbReference type="Pfam" id="PF02518">
    <property type="entry name" value="HATPase_c"/>
    <property type="match status" value="1"/>
</dbReference>
<evidence type="ECO:0000313" key="5">
    <source>
        <dbReference type="EMBL" id="CAB4565800.1"/>
    </source>
</evidence>
<dbReference type="EMBL" id="CAEZTS010000004">
    <property type="protein sequence ID" value="CAB4565800.1"/>
    <property type="molecule type" value="Genomic_DNA"/>
</dbReference>
<dbReference type="Gene3D" id="3.30.450.20">
    <property type="entry name" value="PAS domain"/>
    <property type="match status" value="1"/>
</dbReference>
<dbReference type="Gene3D" id="1.20.5.1930">
    <property type="match status" value="1"/>
</dbReference>
<feature type="domain" description="PAC" evidence="4">
    <location>
        <begin position="90"/>
        <end position="140"/>
    </location>
</feature>
<accession>A0A6J6DNK7</accession>
<dbReference type="PROSITE" id="PS50113">
    <property type="entry name" value="PAC"/>
    <property type="match status" value="1"/>
</dbReference>
<dbReference type="AlphaFoldDB" id="A0A6J6DNK7"/>
<dbReference type="Pfam" id="PF07730">
    <property type="entry name" value="HisKA_3"/>
    <property type="match status" value="1"/>
</dbReference>
<dbReference type="GO" id="GO:0046983">
    <property type="term" value="F:protein dimerization activity"/>
    <property type="evidence" value="ECO:0007669"/>
    <property type="project" value="InterPro"/>
</dbReference>
<proteinExistence type="predicted"/>
<reference evidence="5" key="1">
    <citation type="submission" date="2020-05" db="EMBL/GenBank/DDBJ databases">
        <authorList>
            <person name="Chiriac C."/>
            <person name="Salcher M."/>
            <person name="Ghai R."/>
            <person name="Kavagutti S V."/>
        </authorList>
    </citation>
    <scope>NUCLEOTIDE SEQUENCE</scope>
</reference>
<dbReference type="PANTHER" id="PTHR24421">
    <property type="entry name" value="NITRATE/NITRITE SENSOR PROTEIN NARX-RELATED"/>
    <property type="match status" value="1"/>
</dbReference>
<dbReference type="InterPro" id="IPR035965">
    <property type="entry name" value="PAS-like_dom_sf"/>
</dbReference>
<dbReference type="Gene3D" id="3.30.565.10">
    <property type="entry name" value="Histidine kinase-like ATPase, C-terminal domain"/>
    <property type="match status" value="1"/>
</dbReference>
<evidence type="ECO:0000256" key="2">
    <source>
        <dbReference type="ARBA" id="ARBA00022777"/>
    </source>
</evidence>
<dbReference type="SUPFAM" id="SSF55785">
    <property type="entry name" value="PYP-like sensor domain (PAS domain)"/>
    <property type="match status" value="1"/>
</dbReference>
<dbReference type="PANTHER" id="PTHR24421:SF56">
    <property type="entry name" value="OXYGEN SENSOR HISTIDINE KINASE RESPONSE REGULATOR DOST"/>
    <property type="match status" value="1"/>
</dbReference>
<dbReference type="CDD" id="cd16917">
    <property type="entry name" value="HATPase_UhpB-NarQ-NarX-like"/>
    <property type="match status" value="1"/>
</dbReference>
<dbReference type="GO" id="GO:0000155">
    <property type="term" value="F:phosphorelay sensor kinase activity"/>
    <property type="evidence" value="ECO:0007669"/>
    <property type="project" value="InterPro"/>
</dbReference>
<keyword evidence="1" id="KW-0808">Transferase</keyword>
<feature type="domain" description="PAS" evidence="3">
    <location>
        <begin position="13"/>
        <end position="68"/>
    </location>
</feature>
<dbReference type="InterPro" id="IPR011712">
    <property type="entry name" value="Sig_transdc_His_kin_sub3_dim/P"/>
</dbReference>
<dbReference type="SMART" id="SM00091">
    <property type="entry name" value="PAS"/>
    <property type="match status" value="1"/>
</dbReference>
<dbReference type="NCBIfam" id="TIGR00229">
    <property type="entry name" value="sensory_box"/>
    <property type="match status" value="1"/>
</dbReference>
<evidence type="ECO:0000256" key="1">
    <source>
        <dbReference type="ARBA" id="ARBA00022679"/>
    </source>
</evidence>
<dbReference type="CDD" id="cd00130">
    <property type="entry name" value="PAS"/>
    <property type="match status" value="1"/>
</dbReference>
<dbReference type="SUPFAM" id="SSF55874">
    <property type="entry name" value="ATPase domain of HSP90 chaperone/DNA topoisomerase II/histidine kinase"/>
    <property type="match status" value="1"/>
</dbReference>
<gene>
    <name evidence="5" type="ORF">UFOPK1722_00079</name>
</gene>
<evidence type="ECO:0000259" key="3">
    <source>
        <dbReference type="PROSITE" id="PS50112"/>
    </source>
</evidence>
<dbReference type="PROSITE" id="PS50112">
    <property type="entry name" value="PAS"/>
    <property type="match status" value="1"/>
</dbReference>
<sequence>MASPAPHERIVLDDDVLRHSLDQSPDGLLICDADGTIMYANTALCVMTGYRASELIGGPIERLVPADRRDHHVARRRGYAEQPQIRPMGRGLTLSATRADGSEVPVEISLSPIEGPRGTMTIASVRDISERLADAEKLRDTHEALALSGERERIARDLHDTVLQRLFGLGLELQALGVKAASDVAPRLETAVDEIDRIIKEIRTSVFTLGAARRDGSLGQEIGTILAQSSRVLGFAPRLRIEGPVENMVGPALRPDLTASLREALANVARHSEATEASVEIVLEDVLLTMRINDNGKGLPHPESRSSGNGLQNLRARALGHRGYCTVSSEPGRGTSVEWVVEVG</sequence>
<name>A0A6J6DNK7_9ZZZZ</name>
<evidence type="ECO:0000259" key="4">
    <source>
        <dbReference type="PROSITE" id="PS50113"/>
    </source>
</evidence>
<organism evidence="5">
    <name type="scientific">freshwater metagenome</name>
    <dbReference type="NCBI Taxonomy" id="449393"/>
    <lineage>
        <taxon>unclassified sequences</taxon>
        <taxon>metagenomes</taxon>
        <taxon>ecological metagenomes</taxon>
    </lineage>
</organism>